<keyword evidence="4" id="KW-1185">Reference proteome</keyword>
<sequence>MVNYFPSKRDWWLGVIIWGLPIVMIFNALISVDVIGLIISPILSLFLMWIWFKTGYKIDGSTLYVQSGPIKRKIDITKIQSLKKSHTLWASPALSLDRLEILYERDFRYAVISPKHEREFAQALLEVNPNIKLDDKLKGGHS</sequence>
<dbReference type="RefSeq" id="WP_134339584.1">
    <property type="nucleotide sequence ID" value="NZ_SOPW01000005.1"/>
</dbReference>
<accession>A0A4Y8IS76</accession>
<protein>
    <recommendedName>
        <fullName evidence="2">Uncharacterized protein YyaB-like PH domain-containing protein</fullName>
    </recommendedName>
</protein>
<proteinExistence type="predicted"/>
<dbReference type="InterPro" id="IPR009589">
    <property type="entry name" value="PH_YyaB-like"/>
</dbReference>
<evidence type="ECO:0000313" key="4">
    <source>
        <dbReference type="Proteomes" id="UP000297975"/>
    </source>
</evidence>
<name>A0A4Y8IS76_9BACI</name>
<feature type="transmembrane region" description="Helical" evidence="1">
    <location>
        <begin position="12"/>
        <end position="29"/>
    </location>
</feature>
<dbReference type="OrthoDB" id="6658731at2"/>
<comment type="caution">
    <text evidence="3">The sequence shown here is derived from an EMBL/GenBank/DDBJ whole genome shotgun (WGS) entry which is preliminary data.</text>
</comment>
<keyword evidence="1" id="KW-1133">Transmembrane helix</keyword>
<evidence type="ECO:0000256" key="1">
    <source>
        <dbReference type="SAM" id="Phobius"/>
    </source>
</evidence>
<dbReference type="GO" id="GO:0030153">
    <property type="term" value="P:bacteriocin immunity"/>
    <property type="evidence" value="ECO:0007669"/>
    <property type="project" value="InterPro"/>
</dbReference>
<dbReference type="AlphaFoldDB" id="A0A4Y8IS76"/>
<evidence type="ECO:0000259" key="2">
    <source>
        <dbReference type="Pfam" id="PF06713"/>
    </source>
</evidence>
<keyword evidence="1" id="KW-0812">Transmembrane</keyword>
<evidence type="ECO:0000313" key="3">
    <source>
        <dbReference type="EMBL" id="TFB22852.1"/>
    </source>
</evidence>
<feature type="domain" description="Uncharacterized protein YyaB-like PH" evidence="2">
    <location>
        <begin position="54"/>
        <end position="128"/>
    </location>
</feature>
<dbReference type="Pfam" id="PF06713">
    <property type="entry name" value="bPH_4"/>
    <property type="match status" value="1"/>
</dbReference>
<dbReference type="Proteomes" id="UP000297975">
    <property type="component" value="Unassembled WGS sequence"/>
</dbReference>
<dbReference type="EMBL" id="SOPW01000005">
    <property type="protein sequence ID" value="TFB22852.1"/>
    <property type="molecule type" value="Genomic_DNA"/>
</dbReference>
<reference evidence="3 4" key="1">
    <citation type="submission" date="2019-03" db="EMBL/GenBank/DDBJ databases">
        <authorList>
            <person name="He R.-H."/>
        </authorList>
    </citation>
    <scope>NUCLEOTIDE SEQUENCE [LARGE SCALE GENOMIC DNA]</scope>
    <source>
        <strain evidence="4">SH 714</strain>
    </source>
</reference>
<gene>
    <name evidence="3" type="ORF">E3U55_06335</name>
</gene>
<organism evidence="3 4">
    <name type="scientific">Filobacillus milosensis</name>
    <dbReference type="NCBI Taxonomy" id="94137"/>
    <lineage>
        <taxon>Bacteria</taxon>
        <taxon>Bacillati</taxon>
        <taxon>Bacillota</taxon>
        <taxon>Bacilli</taxon>
        <taxon>Bacillales</taxon>
        <taxon>Bacillaceae</taxon>
        <taxon>Filobacillus</taxon>
    </lineage>
</organism>
<feature type="transmembrane region" description="Helical" evidence="1">
    <location>
        <begin position="35"/>
        <end position="52"/>
    </location>
</feature>
<keyword evidence="1" id="KW-0472">Membrane</keyword>